<name>A0A117IVL2_9ACTN</name>
<organism evidence="3 4">
    <name type="scientific">Streptomyces kanasensis</name>
    <dbReference type="NCBI Taxonomy" id="936756"/>
    <lineage>
        <taxon>Bacteria</taxon>
        <taxon>Bacillati</taxon>
        <taxon>Actinomycetota</taxon>
        <taxon>Actinomycetes</taxon>
        <taxon>Kitasatosporales</taxon>
        <taxon>Streptomycetaceae</taxon>
        <taxon>Streptomyces</taxon>
    </lineage>
</organism>
<dbReference type="InterPro" id="IPR007527">
    <property type="entry name" value="Znf_SWIM"/>
</dbReference>
<feature type="domain" description="SWIM-type" evidence="2">
    <location>
        <begin position="1"/>
        <end position="37"/>
    </location>
</feature>
<accession>A0A117IVL2</accession>
<dbReference type="Proteomes" id="UP000054011">
    <property type="component" value="Unassembled WGS sequence"/>
</dbReference>
<comment type="caution">
    <text evidence="3">The sequence shown here is derived from an EMBL/GenBank/DDBJ whole genome shotgun (WGS) entry which is preliminary data.</text>
</comment>
<gene>
    <name evidence="3" type="ORF">ATE80_18705</name>
</gene>
<evidence type="ECO:0000256" key="1">
    <source>
        <dbReference type="PROSITE-ProRule" id="PRU00325"/>
    </source>
</evidence>
<dbReference type="Pfam" id="PF04434">
    <property type="entry name" value="SWIM"/>
    <property type="match status" value="1"/>
</dbReference>
<reference evidence="3 4" key="1">
    <citation type="submission" date="2015-11" db="EMBL/GenBank/DDBJ databases">
        <title>Genome-wide analysis reveals the secondary metabolome in Streptomyces kanasensis ZX01.</title>
        <authorList>
            <person name="Zhang G."/>
            <person name="Han L."/>
            <person name="Feng J."/>
            <person name="Zhang X."/>
        </authorList>
    </citation>
    <scope>NUCLEOTIDE SEQUENCE [LARGE SCALE GENOMIC DNA]</scope>
    <source>
        <strain evidence="3 4">ZX01</strain>
    </source>
</reference>
<dbReference type="GO" id="GO:0008270">
    <property type="term" value="F:zinc ion binding"/>
    <property type="evidence" value="ECO:0007669"/>
    <property type="project" value="UniProtKB-KW"/>
</dbReference>
<sequence>MELLLGGRRKPAGTCDCPHGQEGNFCKHLVALGLMVIACTPDDYSAYVADLRAAQKRKRNLMRLMDQHGL</sequence>
<keyword evidence="1" id="KW-0863">Zinc-finger</keyword>
<dbReference type="PROSITE" id="PS50966">
    <property type="entry name" value="ZF_SWIM"/>
    <property type="match status" value="1"/>
</dbReference>
<keyword evidence="4" id="KW-1185">Reference proteome</keyword>
<proteinExistence type="predicted"/>
<keyword evidence="1" id="KW-0862">Zinc</keyword>
<keyword evidence="1" id="KW-0479">Metal-binding</keyword>
<evidence type="ECO:0000259" key="2">
    <source>
        <dbReference type="PROSITE" id="PS50966"/>
    </source>
</evidence>
<evidence type="ECO:0000313" key="4">
    <source>
        <dbReference type="Proteomes" id="UP000054011"/>
    </source>
</evidence>
<evidence type="ECO:0000313" key="3">
    <source>
        <dbReference type="EMBL" id="KUH37325.1"/>
    </source>
</evidence>
<dbReference type="EMBL" id="LNSV01000049">
    <property type="protein sequence ID" value="KUH37325.1"/>
    <property type="molecule type" value="Genomic_DNA"/>
</dbReference>
<dbReference type="AlphaFoldDB" id="A0A117IVL2"/>
<protein>
    <recommendedName>
        <fullName evidence="2">SWIM-type domain-containing protein</fullName>
    </recommendedName>
</protein>